<dbReference type="Gene3D" id="3.30.70.100">
    <property type="match status" value="2"/>
</dbReference>
<keyword evidence="3" id="KW-1185">Reference proteome</keyword>
<dbReference type="InterPro" id="IPR007138">
    <property type="entry name" value="ABM_dom"/>
</dbReference>
<keyword evidence="2" id="KW-0560">Oxidoreductase</keyword>
<dbReference type="Pfam" id="PF03992">
    <property type="entry name" value="ABM"/>
    <property type="match status" value="2"/>
</dbReference>
<sequence>MIADGITLIDTWELPEDRIDEAVERWRERVALVHTAPGFRAARLHRRLRPETRLGLVNVARWDSVEARDRALANPAFTASAATANDYATVRGGWYRVAAEFGSQPDRSDAEPGITFVNVFEIPPDRIDGFLTDWVDRAELMSKAPGFRDSRLHRAIAADTHFQLVNVAHWDSAQAWRAAIEDPRFRQRVAGVPDFVVADPGLFRMVAGFSAAGNLVGR</sequence>
<keyword evidence="2" id="KW-0503">Monooxygenase</keyword>
<feature type="domain" description="ABM" evidence="1">
    <location>
        <begin position="7"/>
        <end position="80"/>
    </location>
</feature>
<accession>A0A7X6M0Z1</accession>
<dbReference type="InterPro" id="IPR011008">
    <property type="entry name" value="Dimeric_a/b-barrel"/>
</dbReference>
<feature type="domain" description="ABM" evidence="1">
    <location>
        <begin position="114"/>
        <end position="187"/>
    </location>
</feature>
<reference evidence="2 3" key="1">
    <citation type="submission" date="2020-04" db="EMBL/GenBank/DDBJ databases">
        <title>MicrobeNet Type strains.</title>
        <authorList>
            <person name="Nicholson A.C."/>
        </authorList>
    </citation>
    <scope>NUCLEOTIDE SEQUENCE [LARGE SCALE GENOMIC DNA]</scope>
    <source>
        <strain evidence="2 3">DSM 44445</strain>
    </source>
</reference>
<dbReference type="RefSeq" id="WP_040723780.1">
    <property type="nucleotide sequence ID" value="NZ_CAWPHS010000020.1"/>
</dbReference>
<protein>
    <submittedName>
        <fullName evidence="2">Monooxygenase</fullName>
    </submittedName>
</protein>
<dbReference type="GO" id="GO:0004497">
    <property type="term" value="F:monooxygenase activity"/>
    <property type="evidence" value="ECO:0007669"/>
    <property type="project" value="UniProtKB-KW"/>
</dbReference>
<evidence type="ECO:0000313" key="3">
    <source>
        <dbReference type="Proteomes" id="UP000523447"/>
    </source>
</evidence>
<evidence type="ECO:0000313" key="2">
    <source>
        <dbReference type="EMBL" id="NKY88241.1"/>
    </source>
</evidence>
<comment type="caution">
    <text evidence="2">The sequence shown here is derived from an EMBL/GenBank/DDBJ whole genome shotgun (WGS) entry which is preliminary data.</text>
</comment>
<dbReference type="EMBL" id="JAAXPE010000027">
    <property type="protein sequence ID" value="NKY88241.1"/>
    <property type="molecule type" value="Genomic_DNA"/>
</dbReference>
<gene>
    <name evidence="2" type="ORF">HGA07_21790</name>
</gene>
<organism evidence="2 3">
    <name type="scientific">Nocardia veterana</name>
    <dbReference type="NCBI Taxonomy" id="132249"/>
    <lineage>
        <taxon>Bacteria</taxon>
        <taxon>Bacillati</taxon>
        <taxon>Actinomycetota</taxon>
        <taxon>Actinomycetes</taxon>
        <taxon>Mycobacteriales</taxon>
        <taxon>Nocardiaceae</taxon>
        <taxon>Nocardia</taxon>
    </lineage>
</organism>
<dbReference type="SUPFAM" id="SSF54909">
    <property type="entry name" value="Dimeric alpha+beta barrel"/>
    <property type="match status" value="2"/>
</dbReference>
<dbReference type="Proteomes" id="UP000523447">
    <property type="component" value="Unassembled WGS sequence"/>
</dbReference>
<proteinExistence type="predicted"/>
<name>A0A7X6M0Z1_9NOCA</name>
<evidence type="ECO:0000259" key="1">
    <source>
        <dbReference type="Pfam" id="PF03992"/>
    </source>
</evidence>
<dbReference type="AlphaFoldDB" id="A0A7X6M0Z1"/>